<dbReference type="InterPro" id="IPR001304">
    <property type="entry name" value="C-type_lectin-like"/>
</dbReference>
<reference key="1">
    <citation type="journal article" date="2007" name="Nature">
        <title>The medaka draft genome and insights into vertebrate genome evolution.</title>
        <authorList>
            <person name="Kasahara M."/>
            <person name="Naruse K."/>
            <person name="Sasaki S."/>
            <person name="Nakatani Y."/>
            <person name="Qu W."/>
            <person name="Ahsan B."/>
            <person name="Yamada T."/>
            <person name="Nagayasu Y."/>
            <person name="Doi K."/>
            <person name="Kasai Y."/>
            <person name="Jindo T."/>
            <person name="Kobayashi D."/>
            <person name="Shimada A."/>
            <person name="Toyoda A."/>
            <person name="Kuroki Y."/>
            <person name="Fujiyama A."/>
            <person name="Sasaki T."/>
            <person name="Shimizu A."/>
            <person name="Asakawa S."/>
            <person name="Shimizu N."/>
            <person name="Hashimoto S."/>
            <person name="Yang J."/>
            <person name="Lee Y."/>
            <person name="Matsushima K."/>
            <person name="Sugano S."/>
            <person name="Sakaizumi M."/>
            <person name="Narita T."/>
            <person name="Ohishi K."/>
            <person name="Haga S."/>
            <person name="Ohta F."/>
            <person name="Nomoto H."/>
            <person name="Nogata K."/>
            <person name="Morishita T."/>
            <person name="Endo T."/>
            <person name="Shin-I T."/>
            <person name="Takeda H."/>
            <person name="Morishita S."/>
            <person name="Kohara Y."/>
        </authorList>
    </citation>
    <scope>NUCLEOTIDE SEQUENCE [LARGE SCALE GENOMIC DNA]</scope>
    <source>
        <strain>Hd-rR</strain>
    </source>
</reference>
<dbReference type="Ensembl" id="ENSORLT00015029280.1">
    <property type="protein sequence ID" value="ENSORLP00015020158.1"/>
    <property type="gene ID" value="ENSORLG00015021265.1"/>
</dbReference>
<evidence type="ECO:0000313" key="4">
    <source>
        <dbReference type="Proteomes" id="UP000265200"/>
    </source>
</evidence>
<dbReference type="PANTHER" id="PTHR22803">
    <property type="entry name" value="MANNOSE, PHOSPHOLIPASE, LECTIN RECEPTOR RELATED"/>
    <property type="match status" value="1"/>
</dbReference>
<dbReference type="AlphaFoldDB" id="A0A3P9IJZ1"/>
<reference evidence="3" key="4">
    <citation type="submission" date="2025-09" db="UniProtKB">
        <authorList>
            <consortium name="Ensembl"/>
        </authorList>
    </citation>
    <scope>IDENTIFICATION</scope>
    <source>
        <strain evidence="3">HSOK</strain>
    </source>
</reference>
<evidence type="ECO:0000256" key="1">
    <source>
        <dbReference type="ARBA" id="ARBA00022734"/>
    </source>
</evidence>
<keyword evidence="1" id="KW-0430">Lectin</keyword>
<proteinExistence type="predicted"/>
<dbReference type="Proteomes" id="UP000265200">
    <property type="component" value="Chromosome 1"/>
</dbReference>
<dbReference type="InterPro" id="IPR016187">
    <property type="entry name" value="CTDL_fold"/>
</dbReference>
<sequence length="183" mass="20485">MYPRDTLSGRLLLINSNNIPSDSLLTPSRKTLNLLASLISAPRRLILSELEIFPPTAGPQNERWQSFNGHLYYFSTTTADWQTSRNDCLSKGADLVVINDAAENDFARGLNRKAWMGLKKSGSTWTWVDGSILLPSYWGPGEPNNQLNLEDRAEIGFFANSVNSWNDAPGTTSNYWICEKEVV</sequence>
<dbReference type="InterPro" id="IPR033989">
    <property type="entry name" value="CD209-like_CTLD"/>
</dbReference>
<evidence type="ECO:0000313" key="3">
    <source>
        <dbReference type="Ensembl" id="ENSORLP00015020158.1"/>
    </source>
</evidence>
<name>A0A3P9IJZ1_ORYLA</name>
<dbReference type="CDD" id="cd03590">
    <property type="entry name" value="CLECT_DC-SIGN_like"/>
    <property type="match status" value="1"/>
</dbReference>
<dbReference type="GO" id="GO:0030246">
    <property type="term" value="F:carbohydrate binding"/>
    <property type="evidence" value="ECO:0007669"/>
    <property type="project" value="UniProtKB-KW"/>
</dbReference>
<protein>
    <recommendedName>
        <fullName evidence="2">C-type lectin domain-containing protein</fullName>
    </recommendedName>
</protein>
<dbReference type="SUPFAM" id="SSF56436">
    <property type="entry name" value="C-type lectin-like"/>
    <property type="match status" value="1"/>
</dbReference>
<dbReference type="Pfam" id="PF00059">
    <property type="entry name" value="Lectin_C"/>
    <property type="match status" value="1"/>
</dbReference>
<reference evidence="3" key="3">
    <citation type="submission" date="2025-08" db="UniProtKB">
        <authorList>
            <consortium name="Ensembl"/>
        </authorList>
    </citation>
    <scope>IDENTIFICATION</scope>
    <source>
        <strain evidence="3">HSOK</strain>
    </source>
</reference>
<dbReference type="InterPro" id="IPR050111">
    <property type="entry name" value="C-type_lectin/snaclec_domain"/>
</dbReference>
<dbReference type="SMART" id="SM00034">
    <property type="entry name" value="CLECT"/>
    <property type="match status" value="1"/>
</dbReference>
<dbReference type="InterPro" id="IPR016186">
    <property type="entry name" value="C-type_lectin-like/link_sf"/>
</dbReference>
<dbReference type="PROSITE" id="PS50041">
    <property type="entry name" value="C_TYPE_LECTIN_2"/>
    <property type="match status" value="1"/>
</dbReference>
<evidence type="ECO:0000259" key="2">
    <source>
        <dbReference type="PROSITE" id="PS50041"/>
    </source>
</evidence>
<reference evidence="3 4" key="2">
    <citation type="submission" date="2017-04" db="EMBL/GenBank/DDBJ databases">
        <title>CpG methylation of centromeres and impact of large insertions on vertebrate speciation.</title>
        <authorList>
            <person name="Ichikawa K."/>
            <person name="Yoshimura J."/>
            <person name="Morishita S."/>
        </authorList>
    </citation>
    <scope>NUCLEOTIDE SEQUENCE</scope>
    <source>
        <strain evidence="3 4">HSOK</strain>
    </source>
</reference>
<dbReference type="Gene3D" id="3.10.100.10">
    <property type="entry name" value="Mannose-Binding Protein A, subunit A"/>
    <property type="match status" value="1"/>
</dbReference>
<feature type="domain" description="C-type lectin" evidence="2">
    <location>
        <begin position="67"/>
        <end position="179"/>
    </location>
</feature>
<accession>A0A3P9IJZ1</accession>
<organism evidence="3 4">
    <name type="scientific">Oryzias latipes</name>
    <name type="common">Japanese rice fish</name>
    <name type="synonym">Japanese killifish</name>
    <dbReference type="NCBI Taxonomy" id="8090"/>
    <lineage>
        <taxon>Eukaryota</taxon>
        <taxon>Metazoa</taxon>
        <taxon>Chordata</taxon>
        <taxon>Craniata</taxon>
        <taxon>Vertebrata</taxon>
        <taxon>Euteleostomi</taxon>
        <taxon>Actinopterygii</taxon>
        <taxon>Neopterygii</taxon>
        <taxon>Teleostei</taxon>
        <taxon>Neoteleostei</taxon>
        <taxon>Acanthomorphata</taxon>
        <taxon>Ovalentaria</taxon>
        <taxon>Atherinomorphae</taxon>
        <taxon>Beloniformes</taxon>
        <taxon>Adrianichthyidae</taxon>
        <taxon>Oryziinae</taxon>
        <taxon>Oryzias</taxon>
    </lineage>
</organism>